<evidence type="ECO:0000256" key="1">
    <source>
        <dbReference type="SAM" id="MobiDB-lite"/>
    </source>
</evidence>
<comment type="caution">
    <text evidence="3">The sequence shown here is derived from an EMBL/GenBank/DDBJ whole genome shotgun (WGS) entry which is preliminary data.</text>
</comment>
<name>A0A7Y4KY37_9ACTN</name>
<dbReference type="RefSeq" id="WP_171671962.1">
    <property type="nucleotide sequence ID" value="NZ_BAAAGT010000003.1"/>
</dbReference>
<dbReference type="AlphaFoldDB" id="A0A7Y4KY37"/>
<dbReference type="EMBL" id="JACHKF010000001">
    <property type="protein sequence ID" value="MBB6567418.1"/>
    <property type="molecule type" value="Genomic_DNA"/>
</dbReference>
<keyword evidence="4" id="KW-1185">Reference proteome</keyword>
<dbReference type="EMBL" id="JABJRC010000001">
    <property type="protein sequence ID" value="NOL39971.1"/>
    <property type="molecule type" value="Genomic_DNA"/>
</dbReference>
<reference evidence="3 4" key="1">
    <citation type="submission" date="2020-05" db="EMBL/GenBank/DDBJ databases">
        <title>Genome sequence of Kribbella sandramycini ATCC 39419.</title>
        <authorList>
            <person name="Maclea K.S."/>
            <person name="Fair J.L."/>
        </authorList>
    </citation>
    <scope>NUCLEOTIDE SEQUENCE [LARGE SCALE GENOMIC DNA]</scope>
    <source>
        <strain evidence="3 4">ATCC 39419</strain>
    </source>
</reference>
<evidence type="ECO:0000313" key="2">
    <source>
        <dbReference type="EMBL" id="MBB6567418.1"/>
    </source>
</evidence>
<gene>
    <name evidence="2" type="ORF">HNR71_003055</name>
    <name evidence="3" type="ORF">HPO96_06925</name>
</gene>
<protein>
    <submittedName>
        <fullName evidence="3">Uncharacterized protein</fullName>
    </submittedName>
</protein>
<accession>A0A7Y4KY37</accession>
<evidence type="ECO:0000313" key="4">
    <source>
        <dbReference type="Proteomes" id="UP000534306"/>
    </source>
</evidence>
<evidence type="ECO:0000313" key="3">
    <source>
        <dbReference type="EMBL" id="NOL39971.1"/>
    </source>
</evidence>
<reference evidence="2 5" key="2">
    <citation type="submission" date="2020-08" db="EMBL/GenBank/DDBJ databases">
        <title>Sequencing the genomes of 1000 actinobacteria strains.</title>
        <authorList>
            <person name="Klenk H.-P."/>
        </authorList>
    </citation>
    <scope>NUCLEOTIDE SEQUENCE [LARGE SCALE GENOMIC DNA]</scope>
    <source>
        <strain evidence="2 5">DSM 15626</strain>
    </source>
</reference>
<evidence type="ECO:0000313" key="5">
    <source>
        <dbReference type="Proteomes" id="UP000553957"/>
    </source>
</evidence>
<dbReference type="Proteomes" id="UP000553957">
    <property type="component" value="Unassembled WGS sequence"/>
</dbReference>
<feature type="region of interest" description="Disordered" evidence="1">
    <location>
        <begin position="1"/>
        <end position="24"/>
    </location>
</feature>
<proteinExistence type="predicted"/>
<organism evidence="3 4">
    <name type="scientific">Kribbella sandramycini</name>
    <dbReference type="NCBI Taxonomy" id="60450"/>
    <lineage>
        <taxon>Bacteria</taxon>
        <taxon>Bacillati</taxon>
        <taxon>Actinomycetota</taxon>
        <taxon>Actinomycetes</taxon>
        <taxon>Propionibacteriales</taxon>
        <taxon>Kribbellaceae</taxon>
        <taxon>Kribbella</taxon>
    </lineage>
</organism>
<dbReference type="Proteomes" id="UP000534306">
    <property type="component" value="Unassembled WGS sequence"/>
</dbReference>
<sequence length="276" mass="29108">MTTSLDLLQTLDPTRADDPAASVRPETRRELLRAIAATPLPEVREMSDGVVVPLRRRAVVRRLVPALVAAAVVAAVSVSLVRVPEGNDRPAALGPALAFATEGPVIKVRVLDPEADAARYNAELKAQGLNVTLRLSPVSPSVVGEAIAASIEPGPREDEIGFGKYPAGCQGTACSPEFSIPVGYSGKADLYIGRAAKPGEGYSGAGEADGPGEALEGVEFENQTVAYVLRKLGERGMTAEYRVGEQSEAKDTVPDNWRVEDVALLSAKRAVLFVKP</sequence>